<gene>
    <name evidence="1" type="ORF">EWB00_001347</name>
</gene>
<protein>
    <submittedName>
        <fullName evidence="1">Uncharacterized protein</fullName>
    </submittedName>
</protein>
<reference evidence="1 2" key="1">
    <citation type="submission" date="2019-03" db="EMBL/GenBank/DDBJ databases">
        <title>An improved genome assembly of the fluke Schistosoma japonicum.</title>
        <authorList>
            <person name="Hu W."/>
            <person name="Luo F."/>
            <person name="Yin M."/>
            <person name="Mo X."/>
            <person name="Sun C."/>
            <person name="Wu Q."/>
            <person name="Zhu B."/>
            <person name="Xiang M."/>
            <person name="Wang J."/>
            <person name="Wang Y."/>
            <person name="Zhang T."/>
            <person name="Xu B."/>
            <person name="Zheng H."/>
            <person name="Feng Z."/>
        </authorList>
    </citation>
    <scope>NUCLEOTIDE SEQUENCE [LARGE SCALE GENOMIC DNA]</scope>
    <source>
        <strain evidence="1">HuSjv2</strain>
        <tissue evidence="1">Worms</tissue>
    </source>
</reference>
<dbReference type="Proteomes" id="UP000311919">
    <property type="component" value="Unassembled WGS sequence"/>
</dbReference>
<proteinExistence type="predicted"/>
<dbReference type="AlphaFoldDB" id="A0A4Z2DFV6"/>
<organism evidence="1 2">
    <name type="scientific">Schistosoma japonicum</name>
    <name type="common">Blood fluke</name>
    <dbReference type="NCBI Taxonomy" id="6182"/>
    <lineage>
        <taxon>Eukaryota</taxon>
        <taxon>Metazoa</taxon>
        <taxon>Spiralia</taxon>
        <taxon>Lophotrochozoa</taxon>
        <taxon>Platyhelminthes</taxon>
        <taxon>Trematoda</taxon>
        <taxon>Digenea</taxon>
        <taxon>Strigeidida</taxon>
        <taxon>Schistosomatoidea</taxon>
        <taxon>Schistosomatidae</taxon>
        <taxon>Schistosoma</taxon>
    </lineage>
</organism>
<evidence type="ECO:0000313" key="1">
    <source>
        <dbReference type="EMBL" id="TNN15376.1"/>
    </source>
</evidence>
<comment type="caution">
    <text evidence="1">The sequence shown here is derived from an EMBL/GenBank/DDBJ whole genome shotgun (WGS) entry which is preliminary data.</text>
</comment>
<keyword evidence="2" id="KW-1185">Reference proteome</keyword>
<evidence type="ECO:0000313" key="2">
    <source>
        <dbReference type="Proteomes" id="UP000311919"/>
    </source>
</evidence>
<sequence length="106" mass="12359">MYDQLKWIIHLKVINIFMKTLLNEKKSDLNFDVSNCNCSHKDYMSNKISNECEEYVIVAFKSMEIFDDVLLDSNCSHNGYYDELNDMANVLHAIEESDGPLIDKKD</sequence>
<accession>A0A4Z2DFV6</accession>
<name>A0A4Z2DFV6_SCHJA</name>
<dbReference type="EMBL" id="SKCS01000149">
    <property type="protein sequence ID" value="TNN15376.1"/>
    <property type="molecule type" value="Genomic_DNA"/>
</dbReference>